<evidence type="ECO:0000256" key="1">
    <source>
        <dbReference type="SAM" id="MobiDB-lite"/>
    </source>
</evidence>
<reference evidence="2 3" key="1">
    <citation type="submission" date="2014-04" db="EMBL/GenBank/DDBJ databases">
        <title>Evolutionary Origins and Diversification of the Mycorrhizal Mutualists.</title>
        <authorList>
            <consortium name="DOE Joint Genome Institute"/>
            <consortium name="Mycorrhizal Genomics Consortium"/>
            <person name="Kohler A."/>
            <person name="Kuo A."/>
            <person name="Nagy L.G."/>
            <person name="Floudas D."/>
            <person name="Copeland A."/>
            <person name="Barry K.W."/>
            <person name="Cichocki N."/>
            <person name="Veneault-Fourrey C."/>
            <person name="LaButti K."/>
            <person name="Lindquist E.A."/>
            <person name="Lipzen A."/>
            <person name="Lundell T."/>
            <person name="Morin E."/>
            <person name="Murat C."/>
            <person name="Riley R."/>
            <person name="Ohm R."/>
            <person name="Sun H."/>
            <person name="Tunlid A."/>
            <person name="Henrissat B."/>
            <person name="Grigoriev I.V."/>
            <person name="Hibbett D.S."/>
            <person name="Martin F."/>
        </authorList>
    </citation>
    <scope>NUCLEOTIDE SEQUENCE [LARGE SCALE GENOMIC DNA]</scope>
    <source>
        <strain evidence="2 3">MD-312</strain>
    </source>
</reference>
<protein>
    <recommendedName>
        <fullName evidence="4">cAMP-independent regulatory protein pac2</fullName>
    </recommendedName>
</protein>
<dbReference type="PANTHER" id="PTHR28027:SF1">
    <property type="entry name" value="CAMP INDEPENDENT REGULATORY PROTEIN (AFU_ORTHOLOGUE AFUA_3G09640)"/>
    <property type="match status" value="1"/>
</dbReference>
<keyword evidence="3" id="KW-1185">Reference proteome</keyword>
<dbReference type="InterPro" id="IPR018608">
    <property type="entry name" value="Gti1/Pac2"/>
</dbReference>
<sequence>MANLSTSTIIHNGPPTHPALHVRDAKDAHVVLEAVRLNMLPLIRRRLTASERDQLASGNVFVWEEAENDGGLLRWTDGRRWSQSRMRGDYLFYEEKMETTQEEKDAKAALRARRATDPLAVAPPTNRRKDRPNRPNGLTKQTYSALVYLPGSSHPRKWHVVAYFTGDDYMRLPVVENYDYLHGLRVPEGIFVSSKANGLRNDRYTYTDSRESYSLTDFPAQPGPSHYSHQMTMSHEAPARPMSSASSSSSGPLSPMQRHPHPLPAQSTTQRFSRQDLSLPSISTLTSPHNHPDLPPNSPASHTVRLNHPSPTNYSPLSAEDRRVLNSFRVVL</sequence>
<dbReference type="AlphaFoldDB" id="A0A0C9W0E8"/>
<feature type="compositionally biased region" description="Low complexity" evidence="1">
    <location>
        <begin position="277"/>
        <end position="288"/>
    </location>
</feature>
<dbReference type="GO" id="GO:0003677">
    <property type="term" value="F:DNA binding"/>
    <property type="evidence" value="ECO:0007669"/>
    <property type="project" value="TreeGrafter"/>
</dbReference>
<accession>A0A0C9W0E8</accession>
<dbReference type="Pfam" id="PF09729">
    <property type="entry name" value="Gti1_Pac2"/>
    <property type="match status" value="1"/>
</dbReference>
<dbReference type="PANTHER" id="PTHR28027">
    <property type="entry name" value="TRANSCRIPTIONAL REGULATOR MIT1"/>
    <property type="match status" value="1"/>
</dbReference>
<dbReference type="Proteomes" id="UP000053820">
    <property type="component" value="Unassembled WGS sequence"/>
</dbReference>
<feature type="compositionally biased region" description="Polar residues" evidence="1">
    <location>
        <begin position="1"/>
        <end position="10"/>
    </location>
</feature>
<dbReference type="OrthoDB" id="5572844at2759"/>
<feature type="compositionally biased region" description="Polar residues" evidence="1">
    <location>
        <begin position="265"/>
        <end position="276"/>
    </location>
</feature>
<evidence type="ECO:0000313" key="3">
    <source>
        <dbReference type="Proteomes" id="UP000053820"/>
    </source>
</evidence>
<proteinExistence type="predicted"/>
<dbReference type="EMBL" id="KN839847">
    <property type="protein sequence ID" value="KIJ64210.1"/>
    <property type="molecule type" value="Genomic_DNA"/>
</dbReference>
<name>A0A0C9W0E8_9AGAM</name>
<dbReference type="HOGENOM" id="CLU_028895_2_1_1"/>
<gene>
    <name evidence="2" type="ORF">HYDPIDRAFT_28651</name>
</gene>
<feature type="region of interest" description="Disordered" evidence="1">
    <location>
        <begin position="113"/>
        <end position="141"/>
    </location>
</feature>
<feature type="compositionally biased region" description="Low complexity" evidence="1">
    <location>
        <begin position="239"/>
        <end position="255"/>
    </location>
</feature>
<organism evidence="2 3">
    <name type="scientific">Hydnomerulius pinastri MD-312</name>
    <dbReference type="NCBI Taxonomy" id="994086"/>
    <lineage>
        <taxon>Eukaryota</taxon>
        <taxon>Fungi</taxon>
        <taxon>Dikarya</taxon>
        <taxon>Basidiomycota</taxon>
        <taxon>Agaricomycotina</taxon>
        <taxon>Agaricomycetes</taxon>
        <taxon>Agaricomycetidae</taxon>
        <taxon>Boletales</taxon>
        <taxon>Boletales incertae sedis</taxon>
        <taxon>Leucogyrophana</taxon>
    </lineage>
</organism>
<feature type="region of interest" description="Disordered" evidence="1">
    <location>
        <begin position="214"/>
        <end position="318"/>
    </location>
</feature>
<feature type="region of interest" description="Disordered" evidence="1">
    <location>
        <begin position="1"/>
        <end position="20"/>
    </location>
</feature>
<evidence type="ECO:0000313" key="2">
    <source>
        <dbReference type="EMBL" id="KIJ64210.1"/>
    </source>
</evidence>
<evidence type="ECO:0008006" key="4">
    <source>
        <dbReference type="Google" id="ProtNLM"/>
    </source>
</evidence>